<dbReference type="PANTHER" id="PTHR12147">
    <property type="entry name" value="METALLOPEPTIDASE M28 FAMILY MEMBER"/>
    <property type="match status" value="1"/>
</dbReference>
<dbReference type="Gene3D" id="3.50.30.30">
    <property type="match status" value="1"/>
</dbReference>
<dbReference type="Gene3D" id="3.40.630.10">
    <property type="entry name" value="Zn peptidases"/>
    <property type="match status" value="1"/>
</dbReference>
<feature type="domain" description="Peptidase M28" evidence="2">
    <location>
        <begin position="228"/>
        <end position="424"/>
    </location>
</feature>
<organism evidence="3 4">
    <name type="scientific">Rufibacter roseus</name>
    <dbReference type="NCBI Taxonomy" id="1567108"/>
    <lineage>
        <taxon>Bacteria</taxon>
        <taxon>Pseudomonadati</taxon>
        <taxon>Bacteroidota</taxon>
        <taxon>Cytophagia</taxon>
        <taxon>Cytophagales</taxon>
        <taxon>Hymenobacteraceae</taxon>
        <taxon>Rufibacter</taxon>
    </lineage>
</organism>
<sequence>MPLLPMRQRLLQSLCLLLFTFPAFAQDMARVRETIAELASPALHGRGYAFKGDSLAARYLQQQFASIGLQSFTPNYQQPFTLPINILDNRLFLRVNGKPLVAGVDFIAHGATGAGQGDGKVYAIDTMLLQDVDESQDFLSYNFKNRVIVVRDRHFKDLLSLPQIFQEQILEAEAIIVLKPGPKLMGTVLGWQFPFPVLEVLEKSWPTKAKKVELAVDARLEEKYQSQNVIGYIKGSQKPDSFVVITAHYDHLGHQGKDLYFPGAHDNASGTAMLLELAHWYAQPQNAPEYSITFIAFAAEEASLLGSKFYTEHPLFPLNNIKFLLNLDLLSTGEEGLMVVNGTVFPEQFTLLQQLNKQHQLLPQIKSRGKAANSDHYYFTEEGVPAFFFYTLGGTTTEYHHPKDTPNTLPLTKFKEVFTLIKAFIKAL</sequence>
<evidence type="ECO:0000313" key="3">
    <source>
        <dbReference type="EMBL" id="MFC6995989.1"/>
    </source>
</evidence>
<evidence type="ECO:0000256" key="1">
    <source>
        <dbReference type="SAM" id="SignalP"/>
    </source>
</evidence>
<dbReference type="InterPro" id="IPR045175">
    <property type="entry name" value="M28_fam"/>
</dbReference>
<comment type="caution">
    <text evidence="3">The sequence shown here is derived from an EMBL/GenBank/DDBJ whole genome shotgun (WGS) entry which is preliminary data.</text>
</comment>
<keyword evidence="4" id="KW-1185">Reference proteome</keyword>
<feature type="signal peptide" evidence="1">
    <location>
        <begin position="1"/>
        <end position="25"/>
    </location>
</feature>
<evidence type="ECO:0000313" key="4">
    <source>
        <dbReference type="Proteomes" id="UP001596405"/>
    </source>
</evidence>
<keyword evidence="1" id="KW-0732">Signal</keyword>
<evidence type="ECO:0000259" key="2">
    <source>
        <dbReference type="Pfam" id="PF04389"/>
    </source>
</evidence>
<dbReference type="PANTHER" id="PTHR12147:SF26">
    <property type="entry name" value="PEPTIDASE M28 DOMAIN-CONTAINING PROTEIN"/>
    <property type="match status" value="1"/>
</dbReference>
<dbReference type="EMBL" id="JBHSYQ010000001">
    <property type="protein sequence ID" value="MFC6995989.1"/>
    <property type="molecule type" value="Genomic_DNA"/>
</dbReference>
<gene>
    <name evidence="3" type="ORF">ACFQHR_00050</name>
</gene>
<feature type="chain" id="PRO_5046439627" evidence="1">
    <location>
        <begin position="26"/>
        <end position="428"/>
    </location>
</feature>
<dbReference type="Pfam" id="PF04389">
    <property type="entry name" value="Peptidase_M28"/>
    <property type="match status" value="1"/>
</dbReference>
<proteinExistence type="predicted"/>
<accession>A0ABW2DE12</accession>
<dbReference type="RefSeq" id="WP_153042280.1">
    <property type="nucleotide sequence ID" value="NZ_LRML01000017.1"/>
</dbReference>
<dbReference type="InterPro" id="IPR007484">
    <property type="entry name" value="Peptidase_M28"/>
</dbReference>
<protein>
    <submittedName>
        <fullName evidence="3">M28 family metallopeptidase</fullName>
    </submittedName>
</protein>
<reference evidence="4" key="1">
    <citation type="journal article" date="2019" name="Int. J. Syst. Evol. Microbiol.">
        <title>The Global Catalogue of Microorganisms (GCM) 10K type strain sequencing project: providing services to taxonomists for standard genome sequencing and annotation.</title>
        <authorList>
            <consortium name="The Broad Institute Genomics Platform"/>
            <consortium name="The Broad Institute Genome Sequencing Center for Infectious Disease"/>
            <person name="Wu L."/>
            <person name="Ma J."/>
        </authorList>
    </citation>
    <scope>NUCLEOTIDE SEQUENCE [LARGE SCALE GENOMIC DNA]</scope>
    <source>
        <strain evidence="4">CGMCC 4.7393</strain>
    </source>
</reference>
<name>A0ABW2DE12_9BACT</name>
<dbReference type="SUPFAM" id="SSF53187">
    <property type="entry name" value="Zn-dependent exopeptidases"/>
    <property type="match status" value="1"/>
</dbReference>
<dbReference type="Proteomes" id="UP001596405">
    <property type="component" value="Unassembled WGS sequence"/>
</dbReference>